<dbReference type="InterPro" id="IPR025296">
    <property type="entry name" value="DUF4158"/>
</dbReference>
<dbReference type="Proteomes" id="UP000658320">
    <property type="component" value="Unassembled WGS sequence"/>
</dbReference>
<comment type="caution">
    <text evidence="2">The sequence shown here is derived from an EMBL/GenBank/DDBJ whole genome shotgun (WGS) entry which is preliminary data.</text>
</comment>
<reference evidence="2" key="1">
    <citation type="journal article" date="2014" name="Int. J. Syst. Evol. Microbiol.">
        <title>Complete genome sequence of Corynebacterium casei LMG S-19264T (=DSM 44701T), isolated from a smear-ripened cheese.</title>
        <authorList>
            <consortium name="US DOE Joint Genome Institute (JGI-PGF)"/>
            <person name="Walter F."/>
            <person name="Albersmeier A."/>
            <person name="Kalinowski J."/>
            <person name="Ruckert C."/>
        </authorList>
    </citation>
    <scope>NUCLEOTIDE SEQUENCE</scope>
    <source>
        <strain evidence="2">JCM 4346</strain>
    </source>
</reference>
<keyword evidence="3" id="KW-1185">Reference proteome</keyword>
<accession>A0A918FMR3</accession>
<evidence type="ECO:0000313" key="2">
    <source>
        <dbReference type="EMBL" id="GGR56671.1"/>
    </source>
</evidence>
<evidence type="ECO:0000313" key="3">
    <source>
        <dbReference type="Proteomes" id="UP000658320"/>
    </source>
</evidence>
<dbReference type="Pfam" id="PF13700">
    <property type="entry name" value="DUF4158"/>
    <property type="match status" value="1"/>
</dbReference>
<feature type="domain" description="DUF4158" evidence="1">
    <location>
        <begin position="2"/>
        <end position="64"/>
    </location>
</feature>
<dbReference type="AlphaFoldDB" id="A0A918FMR3"/>
<gene>
    <name evidence="2" type="ORF">GCM10010251_86900</name>
</gene>
<evidence type="ECO:0000259" key="1">
    <source>
        <dbReference type="Pfam" id="PF13700"/>
    </source>
</evidence>
<proteinExistence type="predicted"/>
<sequence>MLMLMLMLKSYQRMGCCPKLEDVPEQVVDFVRRQVEVPEGALPVYQAEKTTKNHRGVVRKSVGVLYEQAEARRT</sequence>
<dbReference type="RefSeq" id="WP_229911483.1">
    <property type="nucleotide sequence ID" value="NZ_BMSX01000033.1"/>
</dbReference>
<reference evidence="2" key="2">
    <citation type="submission" date="2020-09" db="EMBL/GenBank/DDBJ databases">
        <authorList>
            <person name="Sun Q."/>
            <person name="Ohkuma M."/>
        </authorList>
    </citation>
    <scope>NUCLEOTIDE SEQUENCE</scope>
    <source>
        <strain evidence="2">JCM 4346</strain>
    </source>
</reference>
<dbReference type="EMBL" id="BMSX01000033">
    <property type="protein sequence ID" value="GGR56671.1"/>
    <property type="molecule type" value="Genomic_DNA"/>
</dbReference>
<protein>
    <recommendedName>
        <fullName evidence="1">DUF4158 domain-containing protein</fullName>
    </recommendedName>
</protein>
<name>A0A918FMR3_9ACTN</name>
<organism evidence="2 3">
    <name type="scientific">Streptomyces aurantiogriseus</name>
    <dbReference type="NCBI Taxonomy" id="66870"/>
    <lineage>
        <taxon>Bacteria</taxon>
        <taxon>Bacillati</taxon>
        <taxon>Actinomycetota</taxon>
        <taxon>Actinomycetes</taxon>
        <taxon>Kitasatosporales</taxon>
        <taxon>Streptomycetaceae</taxon>
        <taxon>Streptomyces</taxon>
    </lineage>
</organism>